<dbReference type="STRING" id="60517.A0A0R3VT19"/>
<evidence type="ECO:0000313" key="8">
    <source>
        <dbReference type="Proteomes" id="UP000282613"/>
    </source>
</evidence>
<dbReference type="InterPro" id="IPR039750">
    <property type="entry name" value="DRC1/DRC2"/>
</dbReference>
<feature type="domain" description="Dynein regulatory complex protein 1 C-terminal" evidence="6">
    <location>
        <begin position="716"/>
        <end position="765"/>
    </location>
</feature>
<evidence type="ECO:0000259" key="5">
    <source>
        <dbReference type="Pfam" id="PF14772"/>
    </source>
</evidence>
<dbReference type="GO" id="GO:0003352">
    <property type="term" value="P:regulation of cilium movement"/>
    <property type="evidence" value="ECO:0007669"/>
    <property type="project" value="TreeGrafter"/>
</dbReference>
<keyword evidence="8" id="KW-1185">Reference proteome</keyword>
<evidence type="ECO:0000313" key="9">
    <source>
        <dbReference type="WBParaSite" id="TASK_0000035401-mRNA-1"/>
    </source>
</evidence>
<evidence type="ECO:0000259" key="6">
    <source>
        <dbReference type="Pfam" id="PF14775"/>
    </source>
</evidence>
<name>A0A0R3VT19_TAEAS</name>
<dbReference type="EMBL" id="UYRS01000043">
    <property type="protein sequence ID" value="VDK20729.1"/>
    <property type="molecule type" value="Genomic_DNA"/>
</dbReference>
<evidence type="ECO:0000256" key="4">
    <source>
        <dbReference type="SAM" id="MobiDB-lite"/>
    </source>
</evidence>
<feature type="coiled-coil region" evidence="3">
    <location>
        <begin position="188"/>
        <end position="222"/>
    </location>
</feature>
<evidence type="ECO:0000256" key="2">
    <source>
        <dbReference type="ARBA" id="ARBA00023054"/>
    </source>
</evidence>
<dbReference type="PANTHER" id="PTHR21625">
    <property type="entry name" value="NYD-SP28 PROTEIN"/>
    <property type="match status" value="1"/>
</dbReference>
<feature type="compositionally biased region" description="Basic and acidic residues" evidence="4">
    <location>
        <begin position="1"/>
        <end position="19"/>
    </location>
</feature>
<feature type="domain" description="Dynein regulatory complex protein 1/2 N-terminal" evidence="5">
    <location>
        <begin position="97"/>
        <end position="198"/>
    </location>
</feature>
<accession>A0A0R3VT19</accession>
<dbReference type="WBParaSite" id="TASK_0000035401-mRNA-1">
    <property type="protein sequence ID" value="TASK_0000035401-mRNA-1"/>
    <property type="gene ID" value="TASK_0000035401"/>
</dbReference>
<dbReference type="GO" id="GO:0060285">
    <property type="term" value="P:cilium-dependent cell motility"/>
    <property type="evidence" value="ECO:0007669"/>
    <property type="project" value="TreeGrafter"/>
</dbReference>
<proteinExistence type="inferred from homology"/>
<comment type="similarity">
    <text evidence="1">Belongs to the DRC1 family.</text>
</comment>
<sequence>MDKHTRKLYLDHEEDRDKGPSVNSDDLEERIAARQLRIAERVASSRPDYFDEKASTDEKAAVTATSNPLANAQVALSVQRIVNLCRNGNAFITNLKVACDARENLRRVEEEELDDVRQAKIDAEQKAAAKLFEDVEEKWEEIKTTKGAHELHDIFEELKTNCAKIIDEKNKLIYDIHLELKAKDDHFVKELRKRTEDVDIMVERMESQMKSMQRAYDFELKEIEKAFLQDRENLLKEQTTDWEDFMAELRKKQEDYLKERKNRIAELEELIQRLRTNHTEEFNALKLRLTTEVQNMETDLQQMKATYQLNLEKLEYNFQVLKRRDEENTFTRSQQKRKITQLQDQLNRLRVFSKKQEESLRHENMSLSDDYKKMMEAFRDLQKKSKSLIKFEEQNFRDVWIMNEDELRRDAEKLMAADKVIMEQQLGLTWAPPDSLYEQQRTHLTGGKGKAQQLNRCASTSSVRQQEASVKQPSGLQSIAIRKSPKCRLPQTLKEAPKDVVEKFLTMLAFEPEFLIEVKMKKLLKGLPFDDQKLIRLDAVLNVLKVNSEELLDKLFTYFILPCGINRPQPLPMPPPVSPAYGQDTQTEGGKSELYECDSQSTTLPESLAPTEAPAFNAEVAFSVIRLIDPIDVPQVLHRFAVENCVHDTTVAAIERAMNATTPVSANLTEVVTNGVAEKDGAAKATQRISARQQDLLDMEMDREHWHKYLYVNTFAPDEKRRMWAGLKRTLQRYLTILQARSRLIVDNKALRNQNVELRHLLKLYSQSQVNGIFAREFGITNASKSLQVEPLSTMQL</sequence>
<organism evidence="9">
    <name type="scientific">Taenia asiatica</name>
    <name type="common">Asian tapeworm</name>
    <dbReference type="NCBI Taxonomy" id="60517"/>
    <lineage>
        <taxon>Eukaryota</taxon>
        <taxon>Metazoa</taxon>
        <taxon>Spiralia</taxon>
        <taxon>Lophotrochozoa</taxon>
        <taxon>Platyhelminthes</taxon>
        <taxon>Cestoda</taxon>
        <taxon>Eucestoda</taxon>
        <taxon>Cyclophyllidea</taxon>
        <taxon>Taeniidae</taxon>
        <taxon>Taenia</taxon>
    </lineage>
</organism>
<evidence type="ECO:0000256" key="1">
    <source>
        <dbReference type="ARBA" id="ARBA00009688"/>
    </source>
</evidence>
<feature type="region of interest" description="Disordered" evidence="4">
    <location>
        <begin position="1"/>
        <end position="27"/>
    </location>
</feature>
<evidence type="ECO:0000313" key="7">
    <source>
        <dbReference type="EMBL" id="VDK20729.1"/>
    </source>
</evidence>
<keyword evidence="2 3" id="KW-0175">Coiled coil</keyword>
<reference evidence="7 8" key="2">
    <citation type="submission" date="2018-11" db="EMBL/GenBank/DDBJ databases">
        <authorList>
            <consortium name="Pathogen Informatics"/>
        </authorList>
    </citation>
    <scope>NUCLEOTIDE SEQUENCE [LARGE SCALE GENOMIC DNA]</scope>
</reference>
<dbReference type="OrthoDB" id="10260459at2759"/>
<dbReference type="GO" id="GO:0070286">
    <property type="term" value="P:axonemal dynein complex assembly"/>
    <property type="evidence" value="ECO:0007669"/>
    <property type="project" value="InterPro"/>
</dbReference>
<dbReference type="InterPro" id="IPR039505">
    <property type="entry name" value="DRC1/2_N"/>
</dbReference>
<feature type="coiled-coil region" evidence="3">
    <location>
        <begin position="250"/>
        <end position="324"/>
    </location>
</feature>
<dbReference type="InterPro" id="IPR029440">
    <property type="entry name" value="DRC1_C"/>
</dbReference>
<protein>
    <submittedName>
        <fullName evidence="9">Dynein regulatory complex protein 1 homolog</fullName>
    </submittedName>
</protein>
<dbReference type="AlphaFoldDB" id="A0A0R3VT19"/>
<dbReference type="Pfam" id="PF14775">
    <property type="entry name" value="NYD-SP28_assoc"/>
    <property type="match status" value="1"/>
</dbReference>
<dbReference type="Proteomes" id="UP000282613">
    <property type="component" value="Unassembled WGS sequence"/>
</dbReference>
<dbReference type="PANTHER" id="PTHR21625:SF1">
    <property type="entry name" value="DYNEIN REGULATORY COMPLEX PROTEIN 1"/>
    <property type="match status" value="1"/>
</dbReference>
<dbReference type="Pfam" id="PF14772">
    <property type="entry name" value="NYD-SP28"/>
    <property type="match status" value="1"/>
</dbReference>
<dbReference type="GO" id="GO:0005858">
    <property type="term" value="C:axonemal dynein complex"/>
    <property type="evidence" value="ECO:0007669"/>
    <property type="project" value="InterPro"/>
</dbReference>
<reference evidence="9" key="1">
    <citation type="submission" date="2017-02" db="UniProtKB">
        <authorList>
            <consortium name="WormBaseParasite"/>
        </authorList>
    </citation>
    <scope>IDENTIFICATION</scope>
</reference>
<gene>
    <name evidence="7" type="ORF">TASK_LOCUS355</name>
</gene>
<evidence type="ECO:0000256" key="3">
    <source>
        <dbReference type="SAM" id="Coils"/>
    </source>
</evidence>